<feature type="domain" description="Endonuclease/exonuclease/phosphatase" evidence="2">
    <location>
        <begin position="74"/>
        <end position="278"/>
    </location>
</feature>
<dbReference type="NCBIfam" id="NF003842">
    <property type="entry name" value="PRK05421.1-4"/>
    <property type="match status" value="1"/>
</dbReference>
<dbReference type="InterPro" id="IPR005135">
    <property type="entry name" value="Endo/exonuclease/phosphatase"/>
</dbReference>
<evidence type="ECO:0000313" key="3">
    <source>
        <dbReference type="EMBL" id="PJG82244.1"/>
    </source>
</evidence>
<dbReference type="SUPFAM" id="SSF56219">
    <property type="entry name" value="DNase I-like"/>
    <property type="match status" value="1"/>
</dbReference>
<dbReference type="RefSeq" id="WP_100297426.1">
    <property type="nucleotide sequence ID" value="NZ_PHGZ01000025.1"/>
</dbReference>
<comment type="caution">
    <text evidence="3">The sequence shown here is derived from an EMBL/GenBank/DDBJ whole genome shotgun (WGS) entry which is preliminary data.</text>
</comment>
<proteinExistence type="predicted"/>
<dbReference type="AlphaFoldDB" id="A0A2M8RTQ7"/>
<dbReference type="EMBL" id="PHGZ01000025">
    <property type="protein sequence ID" value="PJG82244.1"/>
    <property type="molecule type" value="Genomic_DNA"/>
</dbReference>
<keyword evidence="1" id="KW-0812">Transmembrane</keyword>
<feature type="transmembrane region" description="Helical" evidence="1">
    <location>
        <begin position="7"/>
        <end position="26"/>
    </location>
</feature>
<keyword evidence="1" id="KW-0472">Membrane</keyword>
<organism evidence="3 4">
    <name type="scientific">Caviibacterium pharyngocola</name>
    <dbReference type="NCBI Taxonomy" id="28159"/>
    <lineage>
        <taxon>Bacteria</taxon>
        <taxon>Pseudomonadati</taxon>
        <taxon>Pseudomonadota</taxon>
        <taxon>Gammaproteobacteria</taxon>
        <taxon>Pasteurellales</taxon>
        <taxon>Pasteurellaceae</taxon>
        <taxon>Caviibacterium</taxon>
    </lineage>
</organism>
<dbReference type="InterPro" id="IPR036691">
    <property type="entry name" value="Endo/exonu/phosph_ase_sf"/>
</dbReference>
<name>A0A2M8RTQ7_9PAST</name>
<sequence>MSKVKGFLFLFFALIVIGGGYVYLTIKIETPPRANFSTATNADYYAKPLGENIQCFERTSAVAPISQNTFRLLVWNMHKGQDQGWQTALSEFAEDRDFLLLQEISENMSLPAEISARFSTALYVSAFRYRGELSGVGALTPFIPQTYCVGASTEPWIRIPKVGNAMIFPLENSESLLVINVHLVNFEWYPTYYKRQLEAMLALAAAHRGPIILSGDFNSWNQGRLTFLRETAQQYQLTEATFQPDYRLRFFGHPLDWVFVRGLKVVQATTVETDSSDHNPLLLELKLLTAPQ</sequence>
<gene>
    <name evidence="3" type="ORF">CVP04_10315</name>
</gene>
<protein>
    <recommendedName>
        <fullName evidence="2">Endonuclease/exonuclease/phosphatase domain-containing protein</fullName>
    </recommendedName>
</protein>
<evidence type="ECO:0000256" key="1">
    <source>
        <dbReference type="SAM" id="Phobius"/>
    </source>
</evidence>
<dbReference type="NCBIfam" id="NF003840">
    <property type="entry name" value="PRK05421.1-2"/>
    <property type="match status" value="1"/>
</dbReference>
<keyword evidence="1" id="KW-1133">Transmembrane helix</keyword>
<keyword evidence="4" id="KW-1185">Reference proteome</keyword>
<evidence type="ECO:0000259" key="2">
    <source>
        <dbReference type="Pfam" id="PF03372"/>
    </source>
</evidence>
<dbReference type="GO" id="GO:0003824">
    <property type="term" value="F:catalytic activity"/>
    <property type="evidence" value="ECO:0007669"/>
    <property type="project" value="InterPro"/>
</dbReference>
<evidence type="ECO:0000313" key="4">
    <source>
        <dbReference type="Proteomes" id="UP000230282"/>
    </source>
</evidence>
<dbReference type="OrthoDB" id="9793162at2"/>
<accession>A0A2M8RTQ7</accession>
<dbReference type="Pfam" id="PF03372">
    <property type="entry name" value="Exo_endo_phos"/>
    <property type="match status" value="1"/>
</dbReference>
<reference evidence="3 4" key="1">
    <citation type="submission" date="2017-11" db="EMBL/GenBank/DDBJ databases">
        <title>Reclassification of Bisgaard taxon 5 as Caviibacterium pharyngocola gen. nov., sp. nov.</title>
        <authorList>
            <person name="Christensen H."/>
        </authorList>
    </citation>
    <scope>NUCLEOTIDE SEQUENCE [LARGE SCALE GENOMIC DNA]</scope>
    <source>
        <strain evidence="3 4">7_3</strain>
    </source>
</reference>
<dbReference type="Gene3D" id="3.60.10.10">
    <property type="entry name" value="Endonuclease/exonuclease/phosphatase"/>
    <property type="match status" value="1"/>
</dbReference>
<dbReference type="Proteomes" id="UP000230282">
    <property type="component" value="Unassembled WGS sequence"/>
</dbReference>